<protein>
    <recommendedName>
        <fullName evidence="2">DNA polymerase III subunit delta'</fullName>
        <ecNumber evidence="1">2.7.7.7</ecNumber>
    </recommendedName>
</protein>
<evidence type="ECO:0000256" key="2">
    <source>
        <dbReference type="ARBA" id="ARBA00014363"/>
    </source>
</evidence>
<evidence type="ECO:0000256" key="7">
    <source>
        <dbReference type="ARBA" id="ARBA00049244"/>
    </source>
</evidence>
<dbReference type="InterPro" id="IPR004622">
    <property type="entry name" value="DNA_pol_HolB"/>
</dbReference>
<organism evidence="9">
    <name type="scientific">Candidatus Kentrum sp. TUN</name>
    <dbReference type="NCBI Taxonomy" id="2126343"/>
    <lineage>
        <taxon>Bacteria</taxon>
        <taxon>Pseudomonadati</taxon>
        <taxon>Pseudomonadota</taxon>
        <taxon>Gammaproteobacteria</taxon>
        <taxon>Candidatus Kentrum</taxon>
    </lineage>
</organism>
<dbReference type="Gene3D" id="3.40.50.300">
    <property type="entry name" value="P-loop containing nucleotide triphosphate hydrolases"/>
    <property type="match status" value="1"/>
</dbReference>
<sequence length="339" mass="38592">MNSHTDGITPAVFPWQTRQWEECLRMQRTGRIHHAFLLRGAQSNGKHAFAMRWANTLICEETQPERRPCGRCRGCVLFTARTHPDVRIVVPLSDKKNIGIDQIREVIDYVWLSRQFASQKPVIVPEAERMTISAANTLLKTLEEPPGDAIFILISDRSDRLPITIRSRCRFLDFPIPPKDQVLSWLVEQLPPGIDANFLLDAAGGAPLLALHYGKETDTLQQRMALHKDLIALLMGRADPLVIATRWKTLGCAVILPWLGSYVMDLIRLRFTGELQSTIHPDHTDAMQRIAKKLDLSYGYRLLDRCLEARRAWEDSVSLNEPLLLDGLAIDFAIHHRDQ</sequence>
<evidence type="ECO:0000256" key="3">
    <source>
        <dbReference type="ARBA" id="ARBA00022679"/>
    </source>
</evidence>
<accession>A0A450ZN88</accession>
<dbReference type="AlphaFoldDB" id="A0A450ZN88"/>
<keyword evidence="5" id="KW-0235">DNA replication</keyword>
<dbReference type="GO" id="GO:0008408">
    <property type="term" value="F:3'-5' exonuclease activity"/>
    <property type="evidence" value="ECO:0007669"/>
    <property type="project" value="InterPro"/>
</dbReference>
<evidence type="ECO:0000259" key="8">
    <source>
        <dbReference type="Pfam" id="PF09115"/>
    </source>
</evidence>
<dbReference type="InterPro" id="IPR050238">
    <property type="entry name" value="DNA_Rep/Repair_Clamp_Loader"/>
</dbReference>
<dbReference type="Pfam" id="PF09115">
    <property type="entry name" value="DNApol3-delta_C"/>
    <property type="match status" value="1"/>
</dbReference>
<dbReference type="GO" id="GO:0003887">
    <property type="term" value="F:DNA-directed DNA polymerase activity"/>
    <property type="evidence" value="ECO:0007669"/>
    <property type="project" value="UniProtKB-KW"/>
</dbReference>
<dbReference type="NCBIfam" id="TIGR00678">
    <property type="entry name" value="holB"/>
    <property type="match status" value="1"/>
</dbReference>
<dbReference type="InterPro" id="IPR015199">
    <property type="entry name" value="DNA_pol_III_delta_C"/>
</dbReference>
<dbReference type="PANTHER" id="PTHR11669">
    <property type="entry name" value="REPLICATION FACTOR C / DNA POLYMERASE III GAMMA-TAU SUBUNIT"/>
    <property type="match status" value="1"/>
</dbReference>
<keyword evidence="3" id="KW-0808">Transferase</keyword>
<evidence type="ECO:0000313" key="11">
    <source>
        <dbReference type="EMBL" id="VFK61504.1"/>
    </source>
</evidence>
<dbReference type="EC" id="2.7.7.7" evidence="1"/>
<dbReference type="Pfam" id="PF13177">
    <property type="entry name" value="DNA_pol3_delta2"/>
    <property type="match status" value="1"/>
</dbReference>
<dbReference type="EMBL" id="CAADFY010000065">
    <property type="protein sequence ID" value="VFK55197.1"/>
    <property type="molecule type" value="Genomic_DNA"/>
</dbReference>
<dbReference type="Gene3D" id="1.20.272.10">
    <property type="match status" value="1"/>
</dbReference>
<dbReference type="EMBL" id="CAADFX010000066">
    <property type="protein sequence ID" value="VFK57615.1"/>
    <property type="molecule type" value="Genomic_DNA"/>
</dbReference>
<dbReference type="InterPro" id="IPR027417">
    <property type="entry name" value="P-loop_NTPase"/>
</dbReference>
<dbReference type="GO" id="GO:0003677">
    <property type="term" value="F:DNA binding"/>
    <property type="evidence" value="ECO:0007669"/>
    <property type="project" value="InterPro"/>
</dbReference>
<comment type="catalytic activity">
    <reaction evidence="7">
        <text>DNA(n) + a 2'-deoxyribonucleoside 5'-triphosphate = DNA(n+1) + diphosphate</text>
        <dbReference type="Rhea" id="RHEA:22508"/>
        <dbReference type="Rhea" id="RHEA-COMP:17339"/>
        <dbReference type="Rhea" id="RHEA-COMP:17340"/>
        <dbReference type="ChEBI" id="CHEBI:33019"/>
        <dbReference type="ChEBI" id="CHEBI:61560"/>
        <dbReference type="ChEBI" id="CHEBI:173112"/>
        <dbReference type="EC" id="2.7.7.7"/>
    </reaction>
</comment>
<keyword evidence="4" id="KW-0548">Nucleotidyltransferase</keyword>
<dbReference type="EMBL" id="CAADFV010000067">
    <property type="protein sequence ID" value="VFK61504.1"/>
    <property type="molecule type" value="Genomic_DNA"/>
</dbReference>
<evidence type="ECO:0000313" key="9">
    <source>
        <dbReference type="EMBL" id="VFK55197.1"/>
    </source>
</evidence>
<dbReference type="GO" id="GO:0009360">
    <property type="term" value="C:DNA polymerase III complex"/>
    <property type="evidence" value="ECO:0007669"/>
    <property type="project" value="InterPro"/>
</dbReference>
<reference evidence="9" key="1">
    <citation type="submission" date="2019-02" db="EMBL/GenBank/DDBJ databases">
        <authorList>
            <person name="Gruber-Vodicka R. H."/>
            <person name="Seah K. B. B."/>
        </authorList>
    </citation>
    <scope>NUCLEOTIDE SEQUENCE</scope>
    <source>
        <strain evidence="10">BECK_BY1</strain>
        <strain evidence="11">BECK_BY2</strain>
        <strain evidence="9">BECK_BY3</strain>
    </source>
</reference>
<dbReference type="SUPFAM" id="SSF52540">
    <property type="entry name" value="P-loop containing nucleoside triphosphate hydrolases"/>
    <property type="match status" value="1"/>
</dbReference>
<name>A0A450ZN88_9GAMM</name>
<proteinExistence type="predicted"/>
<dbReference type="PANTHER" id="PTHR11669:SF8">
    <property type="entry name" value="DNA POLYMERASE III SUBUNIT DELTA"/>
    <property type="match status" value="1"/>
</dbReference>
<evidence type="ECO:0000256" key="4">
    <source>
        <dbReference type="ARBA" id="ARBA00022695"/>
    </source>
</evidence>
<keyword evidence="6" id="KW-0239">DNA-directed DNA polymerase</keyword>
<dbReference type="GO" id="GO:0006261">
    <property type="term" value="P:DNA-templated DNA replication"/>
    <property type="evidence" value="ECO:0007669"/>
    <property type="project" value="TreeGrafter"/>
</dbReference>
<feature type="domain" description="DNA polymerase III delta subunit C-terminal" evidence="8">
    <location>
        <begin position="218"/>
        <end position="330"/>
    </location>
</feature>
<evidence type="ECO:0000256" key="6">
    <source>
        <dbReference type="ARBA" id="ARBA00022932"/>
    </source>
</evidence>
<evidence type="ECO:0000313" key="10">
    <source>
        <dbReference type="EMBL" id="VFK57615.1"/>
    </source>
</evidence>
<gene>
    <name evidence="10" type="ORF">BECKTUN1418D_GA0071000_106610</name>
    <name evidence="11" type="ORF">BECKTUN1418E_GA0071001_10674</name>
    <name evidence="9" type="ORF">BECKTUN1418F_GA0071002_10655</name>
</gene>
<evidence type="ECO:0000256" key="5">
    <source>
        <dbReference type="ARBA" id="ARBA00022705"/>
    </source>
</evidence>
<evidence type="ECO:0000256" key="1">
    <source>
        <dbReference type="ARBA" id="ARBA00012417"/>
    </source>
</evidence>